<accession>A0A139W8H1</accession>
<name>A0A139W8H1_TRICA</name>
<gene>
    <name evidence="1" type="primary">AUGUSTUS-3.0.2_31169</name>
    <name evidence="1" type="ORF">TcasGA2_TC031169</name>
</gene>
<dbReference type="Proteomes" id="UP000007266">
    <property type="component" value="Unassembled WGS sequence"/>
</dbReference>
<reference evidence="1 2" key="2">
    <citation type="journal article" date="2010" name="Nucleic Acids Res.">
        <title>BeetleBase in 2010: revisions to provide comprehensive genomic information for Tribolium castaneum.</title>
        <authorList>
            <person name="Kim H.S."/>
            <person name="Murphy T."/>
            <person name="Xia J."/>
            <person name="Caragea D."/>
            <person name="Park Y."/>
            <person name="Beeman R.W."/>
            <person name="Lorenzen M.D."/>
            <person name="Butcher S."/>
            <person name="Manak J.R."/>
            <person name="Brown S.J."/>
        </authorList>
    </citation>
    <scope>NUCLEOTIDE SEQUENCE [LARGE SCALE GENOMIC DNA]</scope>
    <source>
        <strain evidence="1 2">Georgia GA2</strain>
    </source>
</reference>
<dbReference type="EMBL" id="KQ973362">
    <property type="protein sequence ID" value="KXZ75561.1"/>
    <property type="molecule type" value="Genomic_DNA"/>
</dbReference>
<dbReference type="AlphaFoldDB" id="A0A139W8H1"/>
<protein>
    <submittedName>
        <fullName evidence="1">Uncharacterized protein</fullName>
    </submittedName>
</protein>
<keyword evidence="2" id="KW-1185">Reference proteome</keyword>
<evidence type="ECO:0000313" key="2">
    <source>
        <dbReference type="Proteomes" id="UP000007266"/>
    </source>
</evidence>
<organism evidence="1 2">
    <name type="scientific">Tribolium castaneum</name>
    <name type="common">Red flour beetle</name>
    <dbReference type="NCBI Taxonomy" id="7070"/>
    <lineage>
        <taxon>Eukaryota</taxon>
        <taxon>Metazoa</taxon>
        <taxon>Ecdysozoa</taxon>
        <taxon>Arthropoda</taxon>
        <taxon>Hexapoda</taxon>
        <taxon>Insecta</taxon>
        <taxon>Pterygota</taxon>
        <taxon>Neoptera</taxon>
        <taxon>Endopterygota</taxon>
        <taxon>Coleoptera</taxon>
        <taxon>Polyphaga</taxon>
        <taxon>Cucujiformia</taxon>
        <taxon>Tenebrionidae</taxon>
        <taxon>Tenebrionidae incertae sedis</taxon>
        <taxon>Tribolium</taxon>
    </lineage>
</organism>
<dbReference type="InParanoid" id="A0A139W8H1"/>
<proteinExistence type="predicted"/>
<evidence type="ECO:0000313" key="1">
    <source>
        <dbReference type="EMBL" id="KXZ75561.1"/>
    </source>
</evidence>
<reference evidence="1 2" key="1">
    <citation type="journal article" date="2008" name="Nature">
        <title>The genome of the model beetle and pest Tribolium castaneum.</title>
        <authorList>
            <consortium name="Tribolium Genome Sequencing Consortium"/>
            <person name="Richards S."/>
            <person name="Gibbs R.A."/>
            <person name="Weinstock G.M."/>
            <person name="Brown S.J."/>
            <person name="Denell R."/>
            <person name="Beeman R.W."/>
            <person name="Gibbs R."/>
            <person name="Beeman R.W."/>
            <person name="Brown S.J."/>
            <person name="Bucher G."/>
            <person name="Friedrich M."/>
            <person name="Grimmelikhuijzen C.J."/>
            <person name="Klingler M."/>
            <person name="Lorenzen M."/>
            <person name="Richards S."/>
            <person name="Roth S."/>
            <person name="Schroder R."/>
            <person name="Tautz D."/>
            <person name="Zdobnov E.M."/>
            <person name="Muzny D."/>
            <person name="Gibbs R.A."/>
            <person name="Weinstock G.M."/>
            <person name="Attaway T."/>
            <person name="Bell S."/>
            <person name="Buhay C.J."/>
            <person name="Chandrabose M.N."/>
            <person name="Chavez D."/>
            <person name="Clerk-Blankenburg K.P."/>
            <person name="Cree A."/>
            <person name="Dao M."/>
            <person name="Davis C."/>
            <person name="Chacko J."/>
            <person name="Dinh H."/>
            <person name="Dugan-Rocha S."/>
            <person name="Fowler G."/>
            <person name="Garner T.T."/>
            <person name="Garnes J."/>
            <person name="Gnirke A."/>
            <person name="Hawes A."/>
            <person name="Hernandez J."/>
            <person name="Hines S."/>
            <person name="Holder M."/>
            <person name="Hume J."/>
            <person name="Jhangiani S.N."/>
            <person name="Joshi V."/>
            <person name="Khan Z.M."/>
            <person name="Jackson L."/>
            <person name="Kovar C."/>
            <person name="Kowis A."/>
            <person name="Lee S."/>
            <person name="Lewis L.R."/>
            <person name="Margolis J."/>
            <person name="Morgan M."/>
            <person name="Nazareth L.V."/>
            <person name="Nguyen N."/>
            <person name="Okwuonu G."/>
            <person name="Parker D."/>
            <person name="Richards S."/>
            <person name="Ruiz S.J."/>
            <person name="Santibanez J."/>
            <person name="Savard J."/>
            <person name="Scherer S.E."/>
            <person name="Schneider B."/>
            <person name="Sodergren E."/>
            <person name="Tautz D."/>
            <person name="Vattahil S."/>
            <person name="Villasana D."/>
            <person name="White C.S."/>
            <person name="Wright R."/>
            <person name="Park Y."/>
            <person name="Beeman R.W."/>
            <person name="Lord J."/>
            <person name="Oppert B."/>
            <person name="Lorenzen M."/>
            <person name="Brown S."/>
            <person name="Wang L."/>
            <person name="Savard J."/>
            <person name="Tautz D."/>
            <person name="Richards S."/>
            <person name="Weinstock G."/>
            <person name="Gibbs R.A."/>
            <person name="Liu Y."/>
            <person name="Worley K."/>
            <person name="Weinstock G."/>
            <person name="Elsik C.G."/>
            <person name="Reese J.T."/>
            <person name="Elhaik E."/>
            <person name="Landan G."/>
            <person name="Graur D."/>
            <person name="Arensburger P."/>
            <person name="Atkinson P."/>
            <person name="Beeman R.W."/>
            <person name="Beidler J."/>
            <person name="Brown S.J."/>
            <person name="Demuth J.P."/>
            <person name="Drury D.W."/>
            <person name="Du Y.Z."/>
            <person name="Fujiwara H."/>
            <person name="Lorenzen M."/>
            <person name="Maselli V."/>
            <person name="Osanai M."/>
            <person name="Park Y."/>
            <person name="Robertson H.M."/>
            <person name="Tu Z."/>
            <person name="Wang J.J."/>
            <person name="Wang S."/>
            <person name="Richards S."/>
            <person name="Song H."/>
            <person name="Zhang L."/>
            <person name="Sodergren E."/>
            <person name="Werner D."/>
            <person name="Stanke M."/>
            <person name="Morgenstern B."/>
            <person name="Solovyev V."/>
            <person name="Kosarev P."/>
            <person name="Brown G."/>
            <person name="Chen H.C."/>
            <person name="Ermolaeva O."/>
            <person name="Hlavina W."/>
            <person name="Kapustin Y."/>
            <person name="Kiryutin B."/>
            <person name="Kitts P."/>
            <person name="Maglott D."/>
            <person name="Pruitt K."/>
            <person name="Sapojnikov V."/>
            <person name="Souvorov A."/>
            <person name="Mackey A.J."/>
            <person name="Waterhouse R.M."/>
            <person name="Wyder S."/>
            <person name="Zdobnov E.M."/>
            <person name="Zdobnov E.M."/>
            <person name="Wyder S."/>
            <person name="Kriventseva E.V."/>
            <person name="Kadowaki T."/>
            <person name="Bork P."/>
            <person name="Aranda M."/>
            <person name="Bao R."/>
            <person name="Beermann A."/>
            <person name="Berns N."/>
            <person name="Bolognesi R."/>
            <person name="Bonneton F."/>
            <person name="Bopp D."/>
            <person name="Brown S.J."/>
            <person name="Bucher G."/>
            <person name="Butts T."/>
            <person name="Chaumot A."/>
            <person name="Denell R.E."/>
            <person name="Ferrier D.E."/>
            <person name="Friedrich M."/>
            <person name="Gordon C.M."/>
            <person name="Jindra M."/>
            <person name="Klingler M."/>
            <person name="Lan Q."/>
            <person name="Lattorff H.M."/>
            <person name="Laudet V."/>
            <person name="von Levetsow C."/>
            <person name="Liu Z."/>
            <person name="Lutz R."/>
            <person name="Lynch J.A."/>
            <person name="da Fonseca R.N."/>
            <person name="Posnien N."/>
            <person name="Reuter R."/>
            <person name="Roth S."/>
            <person name="Savard J."/>
            <person name="Schinko J.B."/>
            <person name="Schmitt C."/>
            <person name="Schoppmeier M."/>
            <person name="Schroder R."/>
            <person name="Shippy T.D."/>
            <person name="Simonnet F."/>
            <person name="Marques-Souza H."/>
            <person name="Tautz D."/>
            <person name="Tomoyasu Y."/>
            <person name="Trauner J."/>
            <person name="Van der Zee M."/>
            <person name="Vervoort M."/>
            <person name="Wittkopp N."/>
            <person name="Wimmer E.A."/>
            <person name="Yang X."/>
            <person name="Jones A.K."/>
            <person name="Sattelle D.B."/>
            <person name="Ebert P.R."/>
            <person name="Nelson D."/>
            <person name="Scott J.G."/>
            <person name="Beeman R.W."/>
            <person name="Muthukrishnan S."/>
            <person name="Kramer K.J."/>
            <person name="Arakane Y."/>
            <person name="Beeman R.W."/>
            <person name="Zhu Q."/>
            <person name="Hogenkamp D."/>
            <person name="Dixit R."/>
            <person name="Oppert B."/>
            <person name="Jiang H."/>
            <person name="Zou Z."/>
            <person name="Marshall J."/>
            <person name="Elpidina E."/>
            <person name="Vinokurov K."/>
            <person name="Oppert C."/>
            <person name="Zou Z."/>
            <person name="Evans J."/>
            <person name="Lu Z."/>
            <person name="Zhao P."/>
            <person name="Sumathipala N."/>
            <person name="Altincicek B."/>
            <person name="Vilcinskas A."/>
            <person name="Williams M."/>
            <person name="Hultmark D."/>
            <person name="Hetru C."/>
            <person name="Jiang H."/>
            <person name="Grimmelikhuijzen C.J."/>
            <person name="Hauser F."/>
            <person name="Cazzamali G."/>
            <person name="Williamson M."/>
            <person name="Park Y."/>
            <person name="Li B."/>
            <person name="Tanaka Y."/>
            <person name="Predel R."/>
            <person name="Neupert S."/>
            <person name="Schachtner J."/>
            <person name="Verleyen P."/>
            <person name="Raible F."/>
            <person name="Bork P."/>
            <person name="Friedrich M."/>
            <person name="Walden K.K."/>
            <person name="Robertson H.M."/>
            <person name="Angeli S."/>
            <person name="Foret S."/>
            <person name="Bucher G."/>
            <person name="Schuetz S."/>
            <person name="Maleszka R."/>
            <person name="Wimmer E.A."/>
            <person name="Beeman R.W."/>
            <person name="Lorenzen M."/>
            <person name="Tomoyasu Y."/>
            <person name="Miller S.C."/>
            <person name="Grossmann D."/>
            <person name="Bucher G."/>
        </authorList>
    </citation>
    <scope>NUCLEOTIDE SEQUENCE [LARGE SCALE GENOMIC DNA]</scope>
    <source>
        <strain evidence="1 2">Georgia GA2</strain>
    </source>
</reference>
<sequence length="64" mass="7748">MHPNIILNIKLKRISSLLLSDSIKWITSGENPERRLLFFLRQHGMAWLPRVRSGMKNQWFRFLR</sequence>